<dbReference type="Gene3D" id="2.60.450.10">
    <property type="entry name" value="Lipopolysaccharide (LPS) transport protein A like domain"/>
    <property type="match status" value="2"/>
</dbReference>
<dbReference type="PANTHER" id="PTHR36504">
    <property type="entry name" value="LIPOPOLYSACCHARIDE EXPORT SYSTEM PROTEIN LPTA"/>
    <property type="match status" value="1"/>
</dbReference>
<feature type="domain" description="Organic solvent tolerance-like N-terminal" evidence="3">
    <location>
        <begin position="43"/>
        <end position="179"/>
    </location>
</feature>
<dbReference type="GO" id="GO:0009279">
    <property type="term" value="C:cell outer membrane"/>
    <property type="evidence" value="ECO:0007669"/>
    <property type="project" value="TreeGrafter"/>
</dbReference>
<feature type="region of interest" description="Disordered" evidence="2">
    <location>
        <begin position="544"/>
        <end position="586"/>
    </location>
</feature>
<keyword evidence="1" id="KW-0732">Signal</keyword>
<dbReference type="AlphaFoldDB" id="A0A259TZY8"/>
<dbReference type="Proteomes" id="UP000216446">
    <property type="component" value="Unassembled WGS sequence"/>
</dbReference>
<reference evidence="4 5" key="1">
    <citation type="submission" date="2016-11" db="EMBL/GenBank/DDBJ databases">
        <title>Study of marine rhodopsin-containing bacteria.</title>
        <authorList>
            <person name="Yoshizawa S."/>
            <person name="Kumagai Y."/>
            <person name="Kogure K."/>
        </authorList>
    </citation>
    <scope>NUCLEOTIDE SEQUENCE [LARGE SCALE GENOMIC DNA]</scope>
    <source>
        <strain evidence="4 5">SG-29</strain>
    </source>
</reference>
<proteinExistence type="predicted"/>
<dbReference type="InterPro" id="IPR005653">
    <property type="entry name" value="OstA-like_N"/>
</dbReference>
<keyword evidence="5" id="KW-1185">Reference proteome</keyword>
<evidence type="ECO:0000256" key="2">
    <source>
        <dbReference type="SAM" id="MobiDB-lite"/>
    </source>
</evidence>
<dbReference type="EMBL" id="MQWB01000001">
    <property type="protein sequence ID" value="OZC03260.1"/>
    <property type="molecule type" value="Genomic_DNA"/>
</dbReference>
<evidence type="ECO:0000313" key="4">
    <source>
        <dbReference type="EMBL" id="OZC03260.1"/>
    </source>
</evidence>
<dbReference type="InterPro" id="IPR052037">
    <property type="entry name" value="LPS_export_LptA"/>
</dbReference>
<feature type="compositionally biased region" description="Low complexity" evidence="2">
    <location>
        <begin position="565"/>
        <end position="579"/>
    </location>
</feature>
<dbReference type="GO" id="GO:0017089">
    <property type="term" value="F:glycolipid transfer activity"/>
    <property type="evidence" value="ECO:0007669"/>
    <property type="project" value="TreeGrafter"/>
</dbReference>
<organism evidence="4 5">
    <name type="scientific">Rubricoccus marinus</name>
    <dbReference type="NCBI Taxonomy" id="716817"/>
    <lineage>
        <taxon>Bacteria</taxon>
        <taxon>Pseudomonadati</taxon>
        <taxon>Rhodothermota</taxon>
        <taxon>Rhodothermia</taxon>
        <taxon>Rhodothermales</taxon>
        <taxon>Rubricoccaceae</taxon>
        <taxon>Rubricoccus</taxon>
    </lineage>
</organism>
<evidence type="ECO:0000313" key="5">
    <source>
        <dbReference type="Proteomes" id="UP000216446"/>
    </source>
</evidence>
<dbReference type="Pfam" id="PF13100">
    <property type="entry name" value="OstA_2"/>
    <property type="match status" value="1"/>
</dbReference>
<name>A0A259TZY8_9BACT</name>
<evidence type="ECO:0000259" key="3">
    <source>
        <dbReference type="Pfam" id="PF13100"/>
    </source>
</evidence>
<sequence>MMHWTMETGGLWRNRWASGARGLAVLLALLVSALAPEAQTRTIEVLSADQSVSESDSTTGRVERLTGSVELRSDTTTIRADRATLYDRRRVLLSGRVRIVAGDDTLTARDVEYDAQTKLAVAKGDVRIGADGGVLFAPEVTYNSRDKRAAFSGGGRILQDGAEITSPSGTYETERRFATLTGPLAITDSSGVLTAARGTYAARAQRADVVGTVRLVRERDRLDADSLVYFRRTERARAFGQVVLDRLGGEAPEDSLRRFVLFGSALIYDGQAETAEMTAGDGLVLLASLEQDAEGRVDTTLVRASGVRAARETEGETRTERLVARGGARLWREGLGAAADSAVFVRTAPVDTLDATPPRDRLDLIGGYAGPAPEAAGASGDERPTVWLRGSQLTADSLWIVSGALRDSVFARTRAFAGKLDSTLGRVQQLAGGRMLGIVLDDQLRRLHVSTAAEAMVYQATSDGLLDSAIRLGSDSLVFRFDAGGEIRRLDGKRVTAGIEGTLYPGALVPAVQLPGFTFTPEEQPTREALLTGWEAAWLLSHPDWNAPPETLPADAPPAEDSGETEPAPLAPEASAEVETSAEDAE</sequence>
<dbReference type="InParanoid" id="A0A259TZY8"/>
<evidence type="ECO:0000256" key="1">
    <source>
        <dbReference type="ARBA" id="ARBA00022729"/>
    </source>
</evidence>
<gene>
    <name evidence="4" type="ORF">BSZ36_09890</name>
</gene>
<dbReference type="RefSeq" id="WP_094548424.1">
    <property type="nucleotide sequence ID" value="NZ_MQWB01000001.1"/>
</dbReference>
<protein>
    <recommendedName>
        <fullName evidence="3">Organic solvent tolerance-like N-terminal domain-containing protein</fullName>
    </recommendedName>
</protein>
<dbReference type="GO" id="GO:0015920">
    <property type="term" value="P:lipopolysaccharide transport"/>
    <property type="evidence" value="ECO:0007669"/>
    <property type="project" value="TreeGrafter"/>
</dbReference>
<dbReference type="GO" id="GO:0030288">
    <property type="term" value="C:outer membrane-bounded periplasmic space"/>
    <property type="evidence" value="ECO:0007669"/>
    <property type="project" value="TreeGrafter"/>
</dbReference>
<dbReference type="PANTHER" id="PTHR36504:SF1">
    <property type="entry name" value="LIPOPOLYSACCHARIDE EXPORT SYSTEM PROTEIN LPTA"/>
    <property type="match status" value="1"/>
</dbReference>
<comment type="caution">
    <text evidence="4">The sequence shown here is derived from an EMBL/GenBank/DDBJ whole genome shotgun (WGS) entry which is preliminary data.</text>
</comment>
<dbReference type="OrthoDB" id="9805931at2"/>
<accession>A0A259TZY8</accession>